<organism evidence="1 2">
    <name type="scientific">Vitrella brassicaformis (strain CCMP3155)</name>
    <dbReference type="NCBI Taxonomy" id="1169540"/>
    <lineage>
        <taxon>Eukaryota</taxon>
        <taxon>Sar</taxon>
        <taxon>Alveolata</taxon>
        <taxon>Colpodellida</taxon>
        <taxon>Vitrellaceae</taxon>
        <taxon>Vitrella</taxon>
    </lineage>
</organism>
<evidence type="ECO:0000313" key="1">
    <source>
        <dbReference type="EMBL" id="CEM18780.1"/>
    </source>
</evidence>
<keyword evidence="2" id="KW-1185">Reference proteome</keyword>
<evidence type="ECO:0000313" key="2">
    <source>
        <dbReference type="Proteomes" id="UP000041254"/>
    </source>
</evidence>
<sequence>MGANNSLSSCCQRPKVDTDNEQTYKFENGEEGEVDVPLQVDERAGAGKRKARLKFVTHKDINLTVAKVDKPMYTLNGQEAFLTEKDGVVKFIAEAVSGEGEVHVPLQVDEPAREGGQGGEGGKVVQQ</sequence>
<accession>A0A0G4FVZ1</accession>
<dbReference type="VEuPathDB" id="CryptoDB:Vbra_421"/>
<protein>
    <submittedName>
        <fullName evidence="1">Uncharacterized protein</fullName>
    </submittedName>
</protein>
<dbReference type="AlphaFoldDB" id="A0A0G4FVZ1"/>
<gene>
    <name evidence="1" type="ORF">Vbra_421</name>
</gene>
<proteinExistence type="predicted"/>
<dbReference type="Proteomes" id="UP000041254">
    <property type="component" value="Unassembled WGS sequence"/>
</dbReference>
<dbReference type="InParanoid" id="A0A0G4FVZ1"/>
<reference evidence="1 2" key="1">
    <citation type="submission" date="2014-11" db="EMBL/GenBank/DDBJ databases">
        <authorList>
            <person name="Zhu J."/>
            <person name="Qi W."/>
            <person name="Song R."/>
        </authorList>
    </citation>
    <scope>NUCLEOTIDE SEQUENCE [LARGE SCALE GENOMIC DNA]</scope>
</reference>
<dbReference type="EMBL" id="CDMY01000508">
    <property type="protein sequence ID" value="CEM18780.1"/>
    <property type="molecule type" value="Genomic_DNA"/>
</dbReference>
<name>A0A0G4FVZ1_VITBC</name>